<dbReference type="PROSITE" id="PS51379">
    <property type="entry name" value="4FE4S_FER_2"/>
    <property type="match status" value="2"/>
</dbReference>
<sequence length="103" mass="11089">MAASIGTTCIRCGACEWECPTQAIRPGPERPVVDSATCTECFGFHGESQCMVVCPTGAITLDSTSTVELSALYTRLRPDRDPTDTDLWHKLEAPSVKLTGLRG</sequence>
<protein>
    <submittedName>
        <fullName evidence="5">4Fe-4S dicluster domain-containing protein</fullName>
    </submittedName>
</protein>
<feature type="domain" description="4Fe-4S ferredoxin-type" evidence="4">
    <location>
        <begin position="30"/>
        <end position="64"/>
    </location>
</feature>
<keyword evidence="3" id="KW-0411">Iron-sulfur</keyword>
<dbReference type="InterPro" id="IPR017896">
    <property type="entry name" value="4Fe4S_Fe-S-bd"/>
</dbReference>
<proteinExistence type="predicted"/>
<dbReference type="GO" id="GO:0046872">
    <property type="term" value="F:metal ion binding"/>
    <property type="evidence" value="ECO:0007669"/>
    <property type="project" value="UniProtKB-KW"/>
</dbReference>
<dbReference type="Gene3D" id="3.30.70.20">
    <property type="match status" value="1"/>
</dbReference>
<accession>A0A5Q2F9W8</accession>
<keyword evidence="2" id="KW-0408">Iron</keyword>
<dbReference type="Pfam" id="PF12838">
    <property type="entry name" value="Fer4_7"/>
    <property type="match status" value="1"/>
</dbReference>
<dbReference type="EMBL" id="CP045725">
    <property type="protein sequence ID" value="QGF23770.1"/>
    <property type="molecule type" value="Genomic_DNA"/>
</dbReference>
<dbReference type="PROSITE" id="PS00198">
    <property type="entry name" value="4FE4S_FER_1"/>
    <property type="match status" value="1"/>
</dbReference>
<dbReference type="SUPFAM" id="SSF54862">
    <property type="entry name" value="4Fe-4S ferredoxins"/>
    <property type="match status" value="1"/>
</dbReference>
<dbReference type="InterPro" id="IPR017900">
    <property type="entry name" value="4Fe4S_Fe_S_CS"/>
</dbReference>
<dbReference type="AlphaFoldDB" id="A0A5Q2F9W8"/>
<keyword evidence="6" id="KW-1185">Reference proteome</keyword>
<gene>
    <name evidence="5" type="ORF">Rai3103_08890</name>
</gene>
<dbReference type="KEGG" id="rain:Rai3103_08890"/>
<evidence type="ECO:0000259" key="4">
    <source>
        <dbReference type="PROSITE" id="PS51379"/>
    </source>
</evidence>
<dbReference type="GO" id="GO:0051536">
    <property type="term" value="F:iron-sulfur cluster binding"/>
    <property type="evidence" value="ECO:0007669"/>
    <property type="project" value="UniProtKB-KW"/>
</dbReference>
<evidence type="ECO:0000256" key="3">
    <source>
        <dbReference type="ARBA" id="ARBA00023014"/>
    </source>
</evidence>
<evidence type="ECO:0000256" key="2">
    <source>
        <dbReference type="ARBA" id="ARBA00023004"/>
    </source>
</evidence>
<evidence type="ECO:0000256" key="1">
    <source>
        <dbReference type="ARBA" id="ARBA00022723"/>
    </source>
</evidence>
<evidence type="ECO:0000313" key="6">
    <source>
        <dbReference type="Proteomes" id="UP000386847"/>
    </source>
</evidence>
<keyword evidence="1" id="KW-0479">Metal-binding</keyword>
<reference evidence="5 6" key="1">
    <citation type="submission" date="2019-10" db="EMBL/GenBank/DDBJ databases">
        <title>Genomic analysis of Raineyella sp. CBA3103.</title>
        <authorList>
            <person name="Roh S.W."/>
        </authorList>
    </citation>
    <scope>NUCLEOTIDE SEQUENCE [LARGE SCALE GENOMIC DNA]</scope>
    <source>
        <strain evidence="5 6">CBA3103</strain>
    </source>
</reference>
<feature type="domain" description="4Fe-4S ferredoxin-type" evidence="4">
    <location>
        <begin position="1"/>
        <end position="29"/>
    </location>
</feature>
<name>A0A5Q2F9W8_9ACTN</name>
<organism evidence="5 6">
    <name type="scientific">Raineyella fluvialis</name>
    <dbReference type="NCBI Taxonomy" id="2662261"/>
    <lineage>
        <taxon>Bacteria</taxon>
        <taxon>Bacillati</taxon>
        <taxon>Actinomycetota</taxon>
        <taxon>Actinomycetes</taxon>
        <taxon>Propionibacteriales</taxon>
        <taxon>Propionibacteriaceae</taxon>
        <taxon>Raineyella</taxon>
    </lineage>
</organism>
<dbReference type="Proteomes" id="UP000386847">
    <property type="component" value="Chromosome"/>
</dbReference>
<dbReference type="RefSeq" id="WP_153572300.1">
    <property type="nucleotide sequence ID" value="NZ_CP045725.1"/>
</dbReference>
<evidence type="ECO:0000313" key="5">
    <source>
        <dbReference type="EMBL" id="QGF23770.1"/>
    </source>
</evidence>